<sequence length="152" mass="17185">MRKIHKLLLPAIIFMMAIIQVKAQGTAGIDVIPNGGFEKWQDTGQPTGWRIVSSLNPERVQERRPESTGVYALKIWLNGGSVFLAQPVSVKAGKQYTLSFWNKGSVGNREIVVTLFWYDNGSIKSREKILSIRTVKDEWRRVESTVTIPENI</sequence>
<feature type="non-terminal residue" evidence="4">
    <location>
        <position position="152"/>
    </location>
</feature>
<reference evidence="4 5" key="1">
    <citation type="journal article" date="2019" name="Nat. Med.">
        <title>A library of human gut bacterial isolates paired with longitudinal multiomics data enables mechanistic microbiome research.</title>
        <authorList>
            <person name="Poyet M."/>
            <person name="Groussin M."/>
            <person name="Gibbons S.M."/>
            <person name="Avila-Pacheco J."/>
            <person name="Jiang X."/>
            <person name="Kearney S.M."/>
            <person name="Perrotta A.R."/>
            <person name="Berdy B."/>
            <person name="Zhao S."/>
            <person name="Lieberman T.D."/>
            <person name="Swanson P.K."/>
            <person name="Smith M."/>
            <person name="Roesemann S."/>
            <person name="Alexander J.E."/>
            <person name="Rich S.A."/>
            <person name="Livny J."/>
            <person name="Vlamakis H."/>
            <person name="Clish C."/>
            <person name="Bullock K."/>
            <person name="Deik A."/>
            <person name="Scott J."/>
            <person name="Pierce K.A."/>
            <person name="Xavier R.J."/>
            <person name="Alm E.J."/>
        </authorList>
    </citation>
    <scope>NUCLEOTIDE SEQUENCE [LARGE SCALE GENOMIC DNA]</scope>
    <source>
        <strain evidence="4 5">BIOML-A106</strain>
    </source>
</reference>
<keyword evidence="1" id="KW-0378">Hydrolase</keyword>
<dbReference type="AlphaFoldDB" id="A0A6L3GKH8"/>
<dbReference type="InterPro" id="IPR003305">
    <property type="entry name" value="CenC_carb-bd"/>
</dbReference>
<comment type="caution">
    <text evidence="4">The sequence shown here is derived from an EMBL/GenBank/DDBJ whole genome shotgun (WGS) entry which is preliminary data.</text>
</comment>
<dbReference type="InterPro" id="IPR008979">
    <property type="entry name" value="Galactose-bd-like_sf"/>
</dbReference>
<proteinExistence type="predicted"/>
<evidence type="ECO:0000313" key="5">
    <source>
        <dbReference type="Proteomes" id="UP000479773"/>
    </source>
</evidence>
<dbReference type="Proteomes" id="UP000479773">
    <property type="component" value="Unassembled WGS sequence"/>
</dbReference>
<name>A0A6L3GKH8_BACFG</name>
<protein>
    <recommendedName>
        <fullName evidence="3">CBM-cenC domain-containing protein</fullName>
    </recommendedName>
</protein>
<feature type="signal peptide" evidence="2">
    <location>
        <begin position="1"/>
        <end position="23"/>
    </location>
</feature>
<gene>
    <name evidence="4" type="ORF">F3B44_27360</name>
</gene>
<feature type="domain" description="CBM-cenC" evidence="3">
    <location>
        <begin position="32"/>
        <end position="151"/>
    </location>
</feature>
<evidence type="ECO:0000313" key="4">
    <source>
        <dbReference type="EMBL" id="KAA4736968.1"/>
    </source>
</evidence>
<dbReference type="Gene3D" id="2.60.120.260">
    <property type="entry name" value="Galactose-binding domain-like"/>
    <property type="match status" value="1"/>
</dbReference>
<dbReference type="Pfam" id="PF02018">
    <property type="entry name" value="CBM_4_9"/>
    <property type="match status" value="1"/>
</dbReference>
<feature type="chain" id="PRO_5027070715" description="CBM-cenC domain-containing protein" evidence="2">
    <location>
        <begin position="24"/>
        <end position="152"/>
    </location>
</feature>
<dbReference type="GO" id="GO:0016798">
    <property type="term" value="F:hydrolase activity, acting on glycosyl bonds"/>
    <property type="evidence" value="ECO:0007669"/>
    <property type="project" value="InterPro"/>
</dbReference>
<evidence type="ECO:0000259" key="3">
    <source>
        <dbReference type="Pfam" id="PF02018"/>
    </source>
</evidence>
<organism evidence="4 5">
    <name type="scientific">Bacteroides fragilis</name>
    <dbReference type="NCBI Taxonomy" id="817"/>
    <lineage>
        <taxon>Bacteria</taxon>
        <taxon>Pseudomonadati</taxon>
        <taxon>Bacteroidota</taxon>
        <taxon>Bacteroidia</taxon>
        <taxon>Bacteroidales</taxon>
        <taxon>Bacteroidaceae</taxon>
        <taxon>Bacteroides</taxon>
    </lineage>
</organism>
<keyword evidence="2" id="KW-0732">Signal</keyword>
<accession>A0A6L3GKH8</accession>
<evidence type="ECO:0000256" key="1">
    <source>
        <dbReference type="ARBA" id="ARBA00022801"/>
    </source>
</evidence>
<dbReference type="EMBL" id="VWEQ01000320">
    <property type="protein sequence ID" value="KAA4736968.1"/>
    <property type="molecule type" value="Genomic_DNA"/>
</dbReference>
<evidence type="ECO:0000256" key="2">
    <source>
        <dbReference type="SAM" id="SignalP"/>
    </source>
</evidence>
<dbReference type="SUPFAM" id="SSF49785">
    <property type="entry name" value="Galactose-binding domain-like"/>
    <property type="match status" value="1"/>
</dbReference>